<feature type="domain" description="Aminoacyl-tRNA synthetase class Ia" evidence="9">
    <location>
        <begin position="28"/>
        <end position="214"/>
    </location>
</feature>
<evidence type="ECO:0000256" key="4">
    <source>
        <dbReference type="ARBA" id="ARBA00022840"/>
    </source>
</evidence>
<dbReference type="FunFam" id="3.40.50.620:FF:000020">
    <property type="entry name" value="Valine--tRNA ligase, mitochondrial"/>
    <property type="match status" value="1"/>
</dbReference>
<keyword evidence="5" id="KW-0648">Protein biosynthesis</keyword>
<comment type="caution">
    <text evidence="10">The sequence shown here is derived from an EMBL/GenBank/DDBJ whole genome shotgun (WGS) entry which is preliminary data.</text>
</comment>
<dbReference type="Gene3D" id="3.40.50.620">
    <property type="entry name" value="HUPs"/>
    <property type="match status" value="1"/>
</dbReference>
<name>A0A2M8EST3_9BACT</name>
<dbReference type="InterPro" id="IPR001412">
    <property type="entry name" value="aa-tRNA-synth_I_CS"/>
</dbReference>
<keyword evidence="4" id="KW-0067">ATP-binding</keyword>
<dbReference type="EC" id="6.1.1.9" evidence="1"/>
<evidence type="ECO:0000256" key="8">
    <source>
        <dbReference type="ARBA" id="ARBA00047552"/>
    </source>
</evidence>
<protein>
    <recommendedName>
        <fullName evidence="1">valine--tRNA ligase</fullName>
        <ecNumber evidence="1">6.1.1.9</ecNumber>
    </recommendedName>
    <alternativeName>
        <fullName evidence="7">Valyl-tRNA synthetase</fullName>
    </alternativeName>
</protein>
<evidence type="ECO:0000256" key="5">
    <source>
        <dbReference type="ARBA" id="ARBA00022917"/>
    </source>
</evidence>
<dbReference type="PANTHER" id="PTHR11946">
    <property type="entry name" value="VALYL-TRNA SYNTHETASES"/>
    <property type="match status" value="1"/>
</dbReference>
<evidence type="ECO:0000256" key="3">
    <source>
        <dbReference type="ARBA" id="ARBA00022741"/>
    </source>
</evidence>
<dbReference type="GO" id="GO:0006438">
    <property type="term" value="P:valyl-tRNA aminoacylation"/>
    <property type="evidence" value="ECO:0007669"/>
    <property type="project" value="InterPro"/>
</dbReference>
<evidence type="ECO:0000256" key="6">
    <source>
        <dbReference type="ARBA" id="ARBA00023146"/>
    </source>
</evidence>
<organism evidence="10 11">
    <name type="scientific">Candidatus Shapirobacteria bacterium CG_4_9_14_0_2_um_filter_39_11</name>
    <dbReference type="NCBI Taxonomy" id="1974478"/>
    <lineage>
        <taxon>Bacteria</taxon>
        <taxon>Candidatus Shapironibacteriota</taxon>
    </lineage>
</organism>
<evidence type="ECO:0000313" key="10">
    <source>
        <dbReference type="EMBL" id="PJC28184.1"/>
    </source>
</evidence>
<evidence type="ECO:0000313" key="11">
    <source>
        <dbReference type="Proteomes" id="UP000229816"/>
    </source>
</evidence>
<dbReference type="InterPro" id="IPR002300">
    <property type="entry name" value="aa-tRNA-synth_Ia"/>
</dbReference>
<keyword evidence="6" id="KW-0030">Aminoacyl-tRNA synthetase</keyword>
<gene>
    <name evidence="10" type="ORF">CO054_01445</name>
</gene>
<evidence type="ECO:0000256" key="7">
    <source>
        <dbReference type="ARBA" id="ARBA00029936"/>
    </source>
</evidence>
<evidence type="ECO:0000256" key="2">
    <source>
        <dbReference type="ARBA" id="ARBA00022598"/>
    </source>
</evidence>
<evidence type="ECO:0000259" key="9">
    <source>
        <dbReference type="Pfam" id="PF00133"/>
    </source>
</evidence>
<dbReference type="InterPro" id="IPR014729">
    <property type="entry name" value="Rossmann-like_a/b/a_fold"/>
</dbReference>
<comment type="catalytic activity">
    <reaction evidence="8">
        <text>tRNA(Val) + L-valine + ATP = L-valyl-tRNA(Val) + AMP + diphosphate</text>
        <dbReference type="Rhea" id="RHEA:10704"/>
        <dbReference type="Rhea" id="RHEA-COMP:9672"/>
        <dbReference type="Rhea" id="RHEA-COMP:9708"/>
        <dbReference type="ChEBI" id="CHEBI:30616"/>
        <dbReference type="ChEBI" id="CHEBI:33019"/>
        <dbReference type="ChEBI" id="CHEBI:57762"/>
        <dbReference type="ChEBI" id="CHEBI:78442"/>
        <dbReference type="ChEBI" id="CHEBI:78537"/>
        <dbReference type="ChEBI" id="CHEBI:456215"/>
        <dbReference type="EC" id="6.1.1.9"/>
    </reaction>
</comment>
<dbReference type="InterPro" id="IPR009008">
    <property type="entry name" value="Val/Leu/Ile-tRNA-synth_edit"/>
</dbReference>
<dbReference type="GO" id="GO:0005829">
    <property type="term" value="C:cytosol"/>
    <property type="evidence" value="ECO:0007669"/>
    <property type="project" value="TreeGrafter"/>
</dbReference>
<evidence type="ECO:0000256" key="1">
    <source>
        <dbReference type="ARBA" id="ARBA00013169"/>
    </source>
</evidence>
<dbReference type="SUPFAM" id="SSF50677">
    <property type="entry name" value="ValRS/IleRS/LeuRS editing domain"/>
    <property type="match status" value="1"/>
</dbReference>
<dbReference type="PROSITE" id="PS00178">
    <property type="entry name" value="AA_TRNA_LIGASE_I"/>
    <property type="match status" value="1"/>
</dbReference>
<dbReference type="SUPFAM" id="SSF52374">
    <property type="entry name" value="Nucleotidylyl transferase"/>
    <property type="match status" value="1"/>
</dbReference>
<accession>A0A2M8EST3</accession>
<dbReference type="GO" id="GO:0002161">
    <property type="term" value="F:aminoacyl-tRNA deacylase activity"/>
    <property type="evidence" value="ECO:0007669"/>
    <property type="project" value="InterPro"/>
</dbReference>
<dbReference type="Proteomes" id="UP000229816">
    <property type="component" value="Unassembled WGS sequence"/>
</dbReference>
<dbReference type="AlphaFoldDB" id="A0A2M8EST3"/>
<dbReference type="InterPro" id="IPR002303">
    <property type="entry name" value="Valyl-tRNA_ligase"/>
</dbReference>
<dbReference type="GO" id="GO:0005524">
    <property type="term" value="F:ATP binding"/>
    <property type="evidence" value="ECO:0007669"/>
    <property type="project" value="UniProtKB-KW"/>
</dbReference>
<dbReference type="PANTHER" id="PTHR11946:SF93">
    <property type="entry name" value="VALINE--TRNA LIGASE, CHLOROPLASTIC_MITOCHONDRIAL 2"/>
    <property type="match status" value="1"/>
</dbReference>
<proteinExistence type="predicted"/>
<dbReference type="Pfam" id="PF00133">
    <property type="entry name" value="tRNA-synt_1"/>
    <property type="match status" value="1"/>
</dbReference>
<dbReference type="EMBL" id="PFSF01000031">
    <property type="protein sequence ID" value="PJC28184.1"/>
    <property type="molecule type" value="Genomic_DNA"/>
</dbReference>
<feature type="non-terminal residue" evidence="10">
    <location>
        <position position="241"/>
    </location>
</feature>
<sequence length="241" mass="28213">MLEEESQIKYNQIQMDKTYNPRKTEIRIYSFWEKGGWFTPKIVRGKKPFTLIMPPPNANAPLHVGHGLVITVEDIMVRYHRMLGQPTLYLPGSDHASIATQVSFEKKLAQHGLTRYDLGREKFFTDVMTFTLNNKKTIENQTRKLGASCDWSRNSFTLDPKFNEPIYTVFKKLYDQKLIYRDERMINWCPRCQTALSDLEVEHKETKTKLWYIRYPFKSGKKFITVATTRPETMLGDTAVA</sequence>
<reference evidence="11" key="1">
    <citation type="submission" date="2017-09" db="EMBL/GenBank/DDBJ databases">
        <title>Depth-based differentiation of microbial function through sediment-hosted aquifers and enrichment of novel symbionts in the deep terrestrial subsurface.</title>
        <authorList>
            <person name="Probst A.J."/>
            <person name="Ladd B."/>
            <person name="Jarett J.K."/>
            <person name="Geller-Mcgrath D.E."/>
            <person name="Sieber C.M.K."/>
            <person name="Emerson J.B."/>
            <person name="Anantharaman K."/>
            <person name="Thomas B.C."/>
            <person name="Malmstrom R."/>
            <person name="Stieglmeier M."/>
            <person name="Klingl A."/>
            <person name="Woyke T."/>
            <person name="Ryan C.M."/>
            <person name="Banfield J.F."/>
        </authorList>
    </citation>
    <scope>NUCLEOTIDE SEQUENCE [LARGE SCALE GENOMIC DNA]</scope>
</reference>
<keyword evidence="3" id="KW-0547">Nucleotide-binding</keyword>
<dbReference type="GO" id="GO:0004832">
    <property type="term" value="F:valine-tRNA ligase activity"/>
    <property type="evidence" value="ECO:0007669"/>
    <property type="project" value="UniProtKB-EC"/>
</dbReference>
<keyword evidence="2 10" id="KW-0436">Ligase</keyword>